<name>A0ACA9YBZ4_9ASCO</name>
<comment type="caution">
    <text evidence="1">The sequence shown here is derived from an EMBL/GenBank/DDBJ whole genome shotgun (WGS) entry which is preliminary data.</text>
</comment>
<protein>
    <submittedName>
        <fullName evidence="1">Uncharacterized protein</fullName>
    </submittedName>
</protein>
<dbReference type="EMBL" id="CALSDN010000008">
    <property type="protein sequence ID" value="CAH6722269.1"/>
    <property type="molecule type" value="Genomic_DNA"/>
</dbReference>
<evidence type="ECO:0000313" key="1">
    <source>
        <dbReference type="EMBL" id="CAH6722269.1"/>
    </source>
</evidence>
<gene>
    <name evidence="1" type="ORF">CLIB1444_08S05644</name>
</gene>
<sequence length="279" mass="31257">MVDLPIGNFATSNGIEIFRADTKNEIIQLTEHCKFDLAVAVSYGALIPSQFLSKLPFGGLNVHPSLLPRYSGASPIQYALMNDDSETGVTVQTLHPTKFDRGDILLQSHPIPILNNDDYQSLESKLAEKGGELLAQVIDSKLYIDKPNIQSTYSYSPTSKINGKDTIISWDLTSRKIRRLFDALGNLSTYIYCQPHKGKPGHYRSVKLHDIEESSEVIDGDVGRFQISKDNTIIIKTIDGSIKVTTLTFQTFNKETAEIFMKRLNKRTNKGEARFVNEK</sequence>
<reference evidence="1" key="1">
    <citation type="submission" date="2022-06" db="EMBL/GenBank/DDBJ databases">
        <authorList>
            <person name="Legras J.-L."/>
            <person name="Devillers H."/>
            <person name="Grondin C."/>
        </authorList>
    </citation>
    <scope>NUCLEOTIDE SEQUENCE</scope>
    <source>
        <strain evidence="1">CLIB 1444</strain>
    </source>
</reference>
<proteinExistence type="predicted"/>
<organism evidence="1 2">
    <name type="scientific">[Candida] jaroonii</name>
    <dbReference type="NCBI Taxonomy" id="467808"/>
    <lineage>
        <taxon>Eukaryota</taxon>
        <taxon>Fungi</taxon>
        <taxon>Dikarya</taxon>
        <taxon>Ascomycota</taxon>
        <taxon>Saccharomycotina</taxon>
        <taxon>Pichiomycetes</taxon>
        <taxon>Debaryomycetaceae</taxon>
        <taxon>Yamadazyma</taxon>
    </lineage>
</organism>
<evidence type="ECO:0000313" key="2">
    <source>
        <dbReference type="Proteomes" id="UP001152531"/>
    </source>
</evidence>
<dbReference type="Proteomes" id="UP001152531">
    <property type="component" value="Unassembled WGS sequence"/>
</dbReference>
<accession>A0ACA9YBZ4</accession>
<keyword evidence="2" id="KW-1185">Reference proteome</keyword>